<dbReference type="InterPro" id="IPR003340">
    <property type="entry name" value="B3_DNA-bd"/>
</dbReference>
<reference evidence="8 9" key="1">
    <citation type="submission" date="2024-02" db="EMBL/GenBank/DDBJ databases">
        <title>de novo genome assembly of Solanum bulbocastanum strain 11H21.</title>
        <authorList>
            <person name="Hosaka A.J."/>
        </authorList>
    </citation>
    <scope>NUCLEOTIDE SEQUENCE [LARGE SCALE GENOMIC DNA]</scope>
    <source>
        <tissue evidence="8">Young leaves</tissue>
    </source>
</reference>
<dbReference type="InterPro" id="IPR044837">
    <property type="entry name" value="REM16-like"/>
</dbReference>
<dbReference type="EMBL" id="JBANQN010000002">
    <property type="protein sequence ID" value="KAK6798479.1"/>
    <property type="molecule type" value="Genomic_DNA"/>
</dbReference>
<proteinExistence type="predicted"/>
<dbReference type="SMART" id="SM01019">
    <property type="entry name" value="B3"/>
    <property type="match status" value="2"/>
</dbReference>
<feature type="compositionally biased region" description="Acidic residues" evidence="6">
    <location>
        <begin position="152"/>
        <end position="174"/>
    </location>
</feature>
<gene>
    <name evidence="8" type="ORF">RDI58_006182</name>
</gene>
<evidence type="ECO:0000313" key="8">
    <source>
        <dbReference type="EMBL" id="KAK6798479.1"/>
    </source>
</evidence>
<comment type="subcellular location">
    <subcellularLocation>
        <location evidence="1">Nucleus</location>
    </subcellularLocation>
</comment>
<dbReference type="PANTHER" id="PTHR31391:SF137">
    <property type="entry name" value="B3 DOMAIN-CONTAINING PROTEIN REM16-LIKE"/>
    <property type="match status" value="1"/>
</dbReference>
<dbReference type="CDD" id="cd10017">
    <property type="entry name" value="B3_DNA"/>
    <property type="match status" value="2"/>
</dbReference>
<keyword evidence="3" id="KW-0238">DNA-binding</keyword>
<organism evidence="8 9">
    <name type="scientific">Solanum bulbocastanum</name>
    <name type="common">Wild potato</name>
    <dbReference type="NCBI Taxonomy" id="147425"/>
    <lineage>
        <taxon>Eukaryota</taxon>
        <taxon>Viridiplantae</taxon>
        <taxon>Streptophyta</taxon>
        <taxon>Embryophyta</taxon>
        <taxon>Tracheophyta</taxon>
        <taxon>Spermatophyta</taxon>
        <taxon>Magnoliopsida</taxon>
        <taxon>eudicotyledons</taxon>
        <taxon>Gunneridae</taxon>
        <taxon>Pentapetalae</taxon>
        <taxon>asterids</taxon>
        <taxon>lamiids</taxon>
        <taxon>Solanales</taxon>
        <taxon>Solanaceae</taxon>
        <taxon>Solanoideae</taxon>
        <taxon>Solaneae</taxon>
        <taxon>Solanum</taxon>
    </lineage>
</organism>
<dbReference type="Proteomes" id="UP001371456">
    <property type="component" value="Unassembled WGS sequence"/>
</dbReference>
<evidence type="ECO:0000256" key="3">
    <source>
        <dbReference type="ARBA" id="ARBA00023125"/>
    </source>
</evidence>
<dbReference type="Gene3D" id="2.40.330.10">
    <property type="entry name" value="DNA-binding pseudobarrel domain"/>
    <property type="match status" value="2"/>
</dbReference>
<evidence type="ECO:0000313" key="9">
    <source>
        <dbReference type="Proteomes" id="UP001371456"/>
    </source>
</evidence>
<evidence type="ECO:0000256" key="6">
    <source>
        <dbReference type="SAM" id="MobiDB-lite"/>
    </source>
</evidence>
<dbReference type="InterPro" id="IPR015300">
    <property type="entry name" value="DNA-bd_pseudobarrel_sf"/>
</dbReference>
<dbReference type="Pfam" id="PF02362">
    <property type="entry name" value="B3"/>
    <property type="match status" value="2"/>
</dbReference>
<dbReference type="AlphaFoldDB" id="A0AAN8U5B0"/>
<feature type="compositionally biased region" description="Basic residues" evidence="6">
    <location>
        <begin position="198"/>
        <end position="217"/>
    </location>
</feature>
<dbReference type="GO" id="GO:0005634">
    <property type="term" value="C:nucleus"/>
    <property type="evidence" value="ECO:0007669"/>
    <property type="project" value="UniProtKB-SubCell"/>
</dbReference>
<dbReference type="PROSITE" id="PS50863">
    <property type="entry name" value="B3"/>
    <property type="match status" value="2"/>
</dbReference>
<accession>A0AAN8U5B0</accession>
<sequence length="371" mass="43625">MATICERCKVLEKQKYWEEFNKQHKFFKIMINDFRRRLRIPQRFVTCFKYSHKLLGQKILTGPSGNTWLVEVIRTEKEDYVFCNGWEVFVKDHCLEDADMLVFKMDGFSAFDVTIFDASACERETTFFVKKNRNPCKHPDEVTDEHTTEQQSSEDETSNEDDDDDDDTDEEENIQEPTRGRKSSRGKQYQFQSLQSSKGKKMKKILVAKQNNRKRKSAPMSSRKKNVEPEENRLMFSNRRRVPEKEKMKVHQLASRHKSSVPSLLMTMQPTHVYMGQLKLPKEWAQKNMRKKSETITLRIPSSGRTWSASIRCRMEGLVIQSGWDDFAMDNDLEEFDICVFELAQGGKHNSKPVILDVYIYPVEDEIMRPL</sequence>
<dbReference type="GO" id="GO:0003677">
    <property type="term" value="F:DNA binding"/>
    <property type="evidence" value="ECO:0007669"/>
    <property type="project" value="UniProtKB-KW"/>
</dbReference>
<keyword evidence="4" id="KW-0804">Transcription</keyword>
<feature type="region of interest" description="Disordered" evidence="6">
    <location>
        <begin position="132"/>
        <end position="231"/>
    </location>
</feature>
<evidence type="ECO:0000256" key="1">
    <source>
        <dbReference type="ARBA" id="ARBA00004123"/>
    </source>
</evidence>
<evidence type="ECO:0000259" key="7">
    <source>
        <dbReference type="PROSITE" id="PS50863"/>
    </source>
</evidence>
<feature type="compositionally biased region" description="Polar residues" evidence="6">
    <location>
        <begin position="186"/>
        <end position="197"/>
    </location>
</feature>
<evidence type="ECO:0000256" key="4">
    <source>
        <dbReference type="ARBA" id="ARBA00023163"/>
    </source>
</evidence>
<comment type="caution">
    <text evidence="8">The sequence shown here is derived from an EMBL/GenBank/DDBJ whole genome shotgun (WGS) entry which is preliminary data.</text>
</comment>
<evidence type="ECO:0000256" key="2">
    <source>
        <dbReference type="ARBA" id="ARBA00023015"/>
    </source>
</evidence>
<dbReference type="SUPFAM" id="SSF101936">
    <property type="entry name" value="DNA-binding pseudobarrel domain"/>
    <property type="match status" value="2"/>
</dbReference>
<name>A0AAN8U5B0_SOLBU</name>
<feature type="domain" description="TF-B3" evidence="7">
    <location>
        <begin position="263"/>
        <end position="364"/>
    </location>
</feature>
<keyword evidence="5" id="KW-0539">Nucleus</keyword>
<protein>
    <recommendedName>
        <fullName evidence="7">TF-B3 domain-containing protein</fullName>
    </recommendedName>
</protein>
<feature type="domain" description="TF-B3" evidence="7">
    <location>
        <begin position="23"/>
        <end position="119"/>
    </location>
</feature>
<keyword evidence="2" id="KW-0805">Transcription regulation</keyword>
<dbReference type="PANTHER" id="PTHR31391">
    <property type="entry name" value="B3 DOMAIN-CONTAINING PROTEIN OS11G0197600-RELATED"/>
    <property type="match status" value="1"/>
</dbReference>
<keyword evidence="9" id="KW-1185">Reference proteome</keyword>
<feature type="compositionally biased region" description="Basic and acidic residues" evidence="6">
    <location>
        <begin position="137"/>
        <end position="148"/>
    </location>
</feature>
<evidence type="ECO:0000256" key="5">
    <source>
        <dbReference type="ARBA" id="ARBA00023242"/>
    </source>
</evidence>